<dbReference type="GO" id="GO:0005886">
    <property type="term" value="C:plasma membrane"/>
    <property type="evidence" value="ECO:0007669"/>
    <property type="project" value="TreeGrafter"/>
</dbReference>
<dbReference type="STRING" id="1776.BHQ18_22330"/>
<dbReference type="GO" id="GO:0016491">
    <property type="term" value="F:oxidoreductase activity"/>
    <property type="evidence" value="ECO:0007669"/>
    <property type="project" value="InterPro"/>
</dbReference>
<dbReference type="InterPro" id="IPR012349">
    <property type="entry name" value="Split_barrel_FMN-bd"/>
</dbReference>
<comment type="catalytic activity">
    <reaction evidence="2">
        <text>oxidized coenzyme F420-(gamma-L-Glu)(n) + a quinol + H(+) = reduced coenzyme F420-(gamma-L-Glu)(n) + a quinone</text>
        <dbReference type="Rhea" id="RHEA:39663"/>
        <dbReference type="Rhea" id="RHEA-COMP:12939"/>
        <dbReference type="Rhea" id="RHEA-COMP:14378"/>
        <dbReference type="ChEBI" id="CHEBI:15378"/>
        <dbReference type="ChEBI" id="CHEBI:24646"/>
        <dbReference type="ChEBI" id="CHEBI:132124"/>
        <dbReference type="ChEBI" id="CHEBI:133980"/>
        <dbReference type="ChEBI" id="CHEBI:139511"/>
    </reaction>
</comment>
<proteinExistence type="inferred from homology"/>
<organism evidence="3 4">
    <name type="scientific">Mycolicibacterium flavescens</name>
    <name type="common">Mycobacterium flavescens</name>
    <dbReference type="NCBI Taxonomy" id="1776"/>
    <lineage>
        <taxon>Bacteria</taxon>
        <taxon>Bacillati</taxon>
        <taxon>Actinomycetota</taxon>
        <taxon>Actinomycetes</taxon>
        <taxon>Mycobacteriales</taxon>
        <taxon>Mycobacteriaceae</taxon>
        <taxon>Mycolicibacterium</taxon>
    </lineage>
</organism>
<dbReference type="PANTHER" id="PTHR39428">
    <property type="entry name" value="F420H(2)-DEPENDENT QUINONE REDUCTASE RV1261C"/>
    <property type="match status" value="1"/>
</dbReference>
<evidence type="ECO:0008006" key="5">
    <source>
        <dbReference type="Google" id="ProtNLM"/>
    </source>
</evidence>
<evidence type="ECO:0000256" key="1">
    <source>
        <dbReference type="ARBA" id="ARBA00008710"/>
    </source>
</evidence>
<dbReference type="InterPro" id="IPR004378">
    <property type="entry name" value="F420H2_quin_Rdtase"/>
</dbReference>
<dbReference type="AlphaFoldDB" id="A0A1E3RD46"/>
<evidence type="ECO:0000256" key="2">
    <source>
        <dbReference type="ARBA" id="ARBA00049106"/>
    </source>
</evidence>
<protein>
    <recommendedName>
        <fullName evidence="5">Deazaflavin-dependent nitroreductase family protein</fullName>
    </recommendedName>
</protein>
<dbReference type="Pfam" id="PF04075">
    <property type="entry name" value="F420H2_quin_red"/>
    <property type="match status" value="1"/>
</dbReference>
<reference evidence="4" key="1">
    <citation type="submission" date="2016-09" db="EMBL/GenBank/DDBJ databases">
        <authorList>
            <person name="Greninger A.L."/>
            <person name="Jerome K.R."/>
            <person name="Mcnair B."/>
            <person name="Wallis C."/>
            <person name="Fang F."/>
        </authorList>
    </citation>
    <scope>NUCLEOTIDE SEQUENCE [LARGE SCALE GENOMIC DNA]</scope>
    <source>
        <strain evidence="4">M6</strain>
    </source>
</reference>
<dbReference type="RefSeq" id="WP_069415837.1">
    <property type="nucleotide sequence ID" value="NZ_JACKUL010000009.1"/>
</dbReference>
<dbReference type="PANTHER" id="PTHR39428:SF3">
    <property type="entry name" value="DEAZAFLAVIN-DEPENDENT NITROREDUCTASE"/>
    <property type="match status" value="1"/>
</dbReference>
<dbReference type="OrthoDB" id="8225825at2"/>
<evidence type="ECO:0000313" key="3">
    <source>
        <dbReference type="EMBL" id="ODQ87798.1"/>
    </source>
</evidence>
<keyword evidence="4" id="KW-1185">Reference proteome</keyword>
<dbReference type="Proteomes" id="UP000094053">
    <property type="component" value="Unassembled WGS sequence"/>
</dbReference>
<comment type="caution">
    <text evidence="3">The sequence shown here is derived from an EMBL/GenBank/DDBJ whole genome shotgun (WGS) entry which is preliminary data.</text>
</comment>
<dbReference type="NCBIfam" id="TIGR00026">
    <property type="entry name" value="hi_GC_TIGR00026"/>
    <property type="match status" value="1"/>
</dbReference>
<name>A0A1E3RD46_MYCFV</name>
<sequence>MIVIASNFGQSRHPGWYHNVEANPRVTLEARGHRGPFVGAEITGAGRDRLFALAKQFIPDYADYEKRCGDRLIPVLAFTEADR</sequence>
<dbReference type="GO" id="GO:0070967">
    <property type="term" value="F:coenzyme F420 binding"/>
    <property type="evidence" value="ECO:0007669"/>
    <property type="project" value="TreeGrafter"/>
</dbReference>
<evidence type="ECO:0000313" key="4">
    <source>
        <dbReference type="Proteomes" id="UP000094053"/>
    </source>
</evidence>
<gene>
    <name evidence="3" type="ORF">BHQ18_22330</name>
</gene>
<accession>A0A1E3RD46</accession>
<dbReference type="Gene3D" id="2.30.110.10">
    <property type="entry name" value="Electron Transport, Fmn-binding Protein, Chain A"/>
    <property type="match status" value="1"/>
</dbReference>
<dbReference type="EMBL" id="MIHA01000019">
    <property type="protein sequence ID" value="ODQ87798.1"/>
    <property type="molecule type" value="Genomic_DNA"/>
</dbReference>
<comment type="similarity">
    <text evidence="1">Belongs to the F420H(2)-dependent quinone reductase family.</text>
</comment>